<dbReference type="EMBL" id="LJRC01000292">
    <property type="protein sequence ID" value="KPY29920.1"/>
    <property type="molecule type" value="Genomic_DNA"/>
</dbReference>
<evidence type="ECO:0000313" key="10">
    <source>
        <dbReference type="EMBL" id="KPY29920.1"/>
    </source>
</evidence>
<dbReference type="InterPro" id="IPR015892">
    <property type="entry name" value="Carbonic_anhydrase_CS"/>
</dbReference>
<dbReference type="RefSeq" id="WP_057411109.1">
    <property type="nucleotide sequence ID" value="NZ_LJRC01000292.1"/>
</dbReference>
<evidence type="ECO:0000256" key="3">
    <source>
        <dbReference type="ARBA" id="ARBA00022723"/>
    </source>
</evidence>
<reference evidence="10 11" key="1">
    <citation type="submission" date="2015-09" db="EMBL/GenBank/DDBJ databases">
        <title>Genome announcement of multiple Pseudomonas syringae strains.</title>
        <authorList>
            <person name="Thakur S."/>
            <person name="Wang P.W."/>
            <person name="Gong Y."/>
            <person name="Weir B.S."/>
            <person name="Guttman D.S."/>
        </authorList>
    </citation>
    <scope>NUCLEOTIDE SEQUENCE [LARGE SCALE GENOMIC DNA]</scope>
    <source>
        <strain evidence="10 11">ICMP3956</strain>
    </source>
</reference>
<dbReference type="PANTHER" id="PTHR11002:SF79">
    <property type="entry name" value="CARBONIC ANHYDRASE 2"/>
    <property type="match status" value="1"/>
</dbReference>
<evidence type="ECO:0000256" key="6">
    <source>
        <dbReference type="ARBA" id="ARBA00024993"/>
    </source>
</evidence>
<dbReference type="PATRIC" id="fig|251707.3.peg.409"/>
<evidence type="ECO:0000256" key="2">
    <source>
        <dbReference type="ARBA" id="ARBA00012925"/>
    </source>
</evidence>
<keyword evidence="9" id="KW-0732">Signal</keyword>
<feature type="binding site" evidence="8">
    <location>
        <position position="145"/>
    </location>
    <ligand>
        <name>Zn(2+)</name>
        <dbReference type="ChEBI" id="CHEBI:29105"/>
    </ligand>
</feature>
<dbReference type="FunFam" id="3.40.1050.10:FF:000006">
    <property type="entry name" value="Carbonic anhydrase"/>
    <property type="match status" value="1"/>
</dbReference>
<comment type="cofactor">
    <cofactor evidence="8">
        <name>Zn(2+)</name>
        <dbReference type="ChEBI" id="CHEBI:29105"/>
    </cofactor>
    <text evidence="8">Binds 1 zinc ion per subunit.</text>
</comment>
<dbReference type="Gene3D" id="3.40.1050.10">
    <property type="entry name" value="Carbonic anhydrase"/>
    <property type="match status" value="1"/>
</dbReference>
<dbReference type="Pfam" id="PF00484">
    <property type="entry name" value="Pro_CA"/>
    <property type="match status" value="1"/>
</dbReference>
<dbReference type="Proteomes" id="UP000050562">
    <property type="component" value="Unassembled WGS sequence"/>
</dbReference>
<dbReference type="InterPro" id="IPR036874">
    <property type="entry name" value="Carbonic_anhydrase_sf"/>
</dbReference>
<feature type="binding site" evidence="8">
    <location>
        <position position="89"/>
    </location>
    <ligand>
        <name>Zn(2+)</name>
        <dbReference type="ChEBI" id="CHEBI:29105"/>
    </ligand>
</feature>
<dbReference type="SMART" id="SM00947">
    <property type="entry name" value="Pro_CA"/>
    <property type="match status" value="1"/>
</dbReference>
<dbReference type="AlphaFoldDB" id="A0A0N8SIL4"/>
<feature type="chain" id="PRO_5006031541" description="carbonic anhydrase" evidence="9">
    <location>
        <begin position="33"/>
        <end position="239"/>
    </location>
</feature>
<dbReference type="EC" id="4.2.1.1" evidence="2"/>
<evidence type="ECO:0000256" key="4">
    <source>
        <dbReference type="ARBA" id="ARBA00022833"/>
    </source>
</evidence>
<dbReference type="CDD" id="cd03378">
    <property type="entry name" value="beta_CA_cladeC"/>
    <property type="match status" value="1"/>
</dbReference>
<protein>
    <recommendedName>
        <fullName evidence="2">carbonic anhydrase</fullName>
        <ecNumber evidence="2">4.2.1.1</ecNumber>
    </recommendedName>
</protein>
<proteinExistence type="inferred from homology"/>
<comment type="similarity">
    <text evidence="1">Belongs to the beta-class carbonic anhydrase family.</text>
</comment>
<keyword evidence="3 8" id="KW-0479">Metal-binding</keyword>
<dbReference type="PROSITE" id="PS51318">
    <property type="entry name" value="TAT"/>
    <property type="match status" value="1"/>
</dbReference>
<feature type="signal peptide" evidence="9">
    <location>
        <begin position="1"/>
        <end position="32"/>
    </location>
</feature>
<dbReference type="InterPro" id="IPR006311">
    <property type="entry name" value="TAT_signal"/>
</dbReference>
<sequence>MNSSLSRRKILQGACCLPAAAALMQMPSIAQAASPTSPRTNMTADQALKALRDGNDAFMKDTTIKTEGNRDRRLEIAKGQTPFCILISCSDSRVPPELLFGRGLGELFIVRNAGNTVDTTALGSIEYGVSQLGVPLVVVMGHEKCGAVAAAVSVVEDGTVFPGAIGQMIEPIIPAVLTAKGKKSKDLLEDSVKSNIQRTVARLRSASEPALMNPIKAGTVKVVGAYYSLENGKVDFFDV</sequence>
<feature type="binding site" evidence="8">
    <location>
        <position position="142"/>
    </location>
    <ligand>
        <name>Zn(2+)</name>
        <dbReference type="ChEBI" id="CHEBI:29105"/>
    </ligand>
</feature>
<evidence type="ECO:0000256" key="9">
    <source>
        <dbReference type="SAM" id="SignalP"/>
    </source>
</evidence>
<dbReference type="PANTHER" id="PTHR11002">
    <property type="entry name" value="CARBONIC ANHYDRASE"/>
    <property type="match status" value="1"/>
</dbReference>
<evidence type="ECO:0000256" key="8">
    <source>
        <dbReference type="PIRSR" id="PIRSR601765-1"/>
    </source>
</evidence>
<dbReference type="InterPro" id="IPR001765">
    <property type="entry name" value="Carbonic_anhydrase"/>
</dbReference>
<comment type="function">
    <text evidence="6">Catalyzes the reversible hydration of carbon dioxide to form bicarbonate.</text>
</comment>
<evidence type="ECO:0000256" key="5">
    <source>
        <dbReference type="ARBA" id="ARBA00023239"/>
    </source>
</evidence>
<evidence type="ECO:0000256" key="1">
    <source>
        <dbReference type="ARBA" id="ARBA00006217"/>
    </source>
</evidence>
<organism evidence="10 11">
    <name type="scientific">Pseudomonas syringae pv. primulae</name>
    <dbReference type="NCBI Taxonomy" id="251707"/>
    <lineage>
        <taxon>Bacteria</taxon>
        <taxon>Pseudomonadati</taxon>
        <taxon>Pseudomonadota</taxon>
        <taxon>Gammaproteobacteria</taxon>
        <taxon>Pseudomonadales</taxon>
        <taxon>Pseudomonadaceae</taxon>
        <taxon>Pseudomonas</taxon>
    </lineage>
</organism>
<gene>
    <name evidence="10" type="ORF">ALO52_00308</name>
</gene>
<dbReference type="GO" id="GO:0008270">
    <property type="term" value="F:zinc ion binding"/>
    <property type="evidence" value="ECO:0007669"/>
    <property type="project" value="InterPro"/>
</dbReference>
<feature type="binding site" evidence="8">
    <location>
        <position position="91"/>
    </location>
    <ligand>
        <name>Zn(2+)</name>
        <dbReference type="ChEBI" id="CHEBI:29105"/>
    </ligand>
</feature>
<dbReference type="PROSITE" id="PS00704">
    <property type="entry name" value="PROK_CO2_ANHYDRASE_1"/>
    <property type="match status" value="1"/>
</dbReference>
<dbReference type="GO" id="GO:0004089">
    <property type="term" value="F:carbonate dehydratase activity"/>
    <property type="evidence" value="ECO:0007669"/>
    <property type="project" value="UniProtKB-EC"/>
</dbReference>
<comment type="catalytic activity">
    <reaction evidence="7">
        <text>hydrogencarbonate + H(+) = CO2 + H2O</text>
        <dbReference type="Rhea" id="RHEA:10748"/>
        <dbReference type="ChEBI" id="CHEBI:15377"/>
        <dbReference type="ChEBI" id="CHEBI:15378"/>
        <dbReference type="ChEBI" id="CHEBI:16526"/>
        <dbReference type="ChEBI" id="CHEBI:17544"/>
        <dbReference type="EC" id="4.2.1.1"/>
    </reaction>
</comment>
<keyword evidence="5" id="KW-0456">Lyase</keyword>
<name>A0A0N8SIL4_9PSED</name>
<dbReference type="GO" id="GO:0015976">
    <property type="term" value="P:carbon utilization"/>
    <property type="evidence" value="ECO:0007669"/>
    <property type="project" value="InterPro"/>
</dbReference>
<accession>A0A0N8SIL4</accession>
<dbReference type="SUPFAM" id="SSF53056">
    <property type="entry name" value="beta-carbonic anhydrase, cab"/>
    <property type="match status" value="1"/>
</dbReference>
<evidence type="ECO:0000256" key="7">
    <source>
        <dbReference type="ARBA" id="ARBA00048348"/>
    </source>
</evidence>
<evidence type="ECO:0000313" key="11">
    <source>
        <dbReference type="Proteomes" id="UP000050562"/>
    </source>
</evidence>
<keyword evidence="4 8" id="KW-0862">Zinc</keyword>
<comment type="caution">
    <text evidence="10">The sequence shown here is derived from an EMBL/GenBank/DDBJ whole genome shotgun (WGS) entry which is preliminary data.</text>
</comment>